<dbReference type="EMBL" id="BK015895">
    <property type="protein sequence ID" value="DAD72170.1"/>
    <property type="molecule type" value="Genomic_DNA"/>
</dbReference>
<reference evidence="1" key="1">
    <citation type="journal article" date="2021" name="Proc. Natl. Acad. Sci. U.S.A.">
        <title>A Catalog of Tens of Thousands of Viruses from Human Metagenomes Reveals Hidden Associations with Chronic Diseases.</title>
        <authorList>
            <person name="Tisza M.J."/>
            <person name="Buck C.B."/>
        </authorList>
    </citation>
    <scope>NUCLEOTIDE SEQUENCE</scope>
    <source>
        <strain evidence="1">CtTC45</strain>
    </source>
</reference>
<protein>
    <submittedName>
        <fullName evidence="1">Uncharacterized protein</fullName>
    </submittedName>
</protein>
<accession>A0A8S5LQG0</accession>
<proteinExistence type="predicted"/>
<name>A0A8S5LQG0_9CAUD</name>
<sequence>MAETVQKTVEFQIEDMNAVINCLNDISVRGIDCIKFANVLHILQSKGTIK</sequence>
<organism evidence="1">
    <name type="scientific">Siphoviridae sp. ctTC45</name>
    <dbReference type="NCBI Taxonomy" id="2827573"/>
    <lineage>
        <taxon>Viruses</taxon>
        <taxon>Duplodnaviria</taxon>
        <taxon>Heunggongvirae</taxon>
        <taxon>Uroviricota</taxon>
        <taxon>Caudoviricetes</taxon>
    </lineage>
</organism>
<evidence type="ECO:0000313" key="1">
    <source>
        <dbReference type="EMBL" id="DAD72170.1"/>
    </source>
</evidence>